<comment type="caution">
    <text evidence="1">The sequence shown here is derived from an EMBL/GenBank/DDBJ whole genome shotgun (WGS) entry which is preliminary data.</text>
</comment>
<dbReference type="AlphaFoldDB" id="A0A438GHL2"/>
<organism evidence="1 2">
    <name type="scientific">Vitis vinifera</name>
    <name type="common">Grape</name>
    <dbReference type="NCBI Taxonomy" id="29760"/>
    <lineage>
        <taxon>Eukaryota</taxon>
        <taxon>Viridiplantae</taxon>
        <taxon>Streptophyta</taxon>
        <taxon>Embryophyta</taxon>
        <taxon>Tracheophyta</taxon>
        <taxon>Spermatophyta</taxon>
        <taxon>Magnoliopsida</taxon>
        <taxon>eudicotyledons</taxon>
        <taxon>Gunneridae</taxon>
        <taxon>Pentapetalae</taxon>
        <taxon>rosids</taxon>
        <taxon>Vitales</taxon>
        <taxon>Vitaceae</taxon>
        <taxon>Viteae</taxon>
        <taxon>Vitis</taxon>
    </lineage>
</organism>
<evidence type="ECO:0000313" key="2">
    <source>
        <dbReference type="Proteomes" id="UP000288805"/>
    </source>
</evidence>
<dbReference type="EMBL" id="QGNW01000432">
    <property type="protein sequence ID" value="RVW71697.1"/>
    <property type="molecule type" value="Genomic_DNA"/>
</dbReference>
<gene>
    <name evidence="1" type="ORF">CK203_061329</name>
</gene>
<reference evidence="1 2" key="1">
    <citation type="journal article" date="2018" name="PLoS Genet.">
        <title>Population sequencing reveals clonal diversity and ancestral inbreeding in the grapevine cultivar Chardonnay.</title>
        <authorList>
            <person name="Roach M.J."/>
            <person name="Johnson D.L."/>
            <person name="Bohlmann J."/>
            <person name="van Vuuren H.J."/>
            <person name="Jones S.J."/>
            <person name="Pretorius I.S."/>
            <person name="Schmidt S.A."/>
            <person name="Borneman A.R."/>
        </authorList>
    </citation>
    <scope>NUCLEOTIDE SEQUENCE [LARGE SCALE GENOMIC DNA]</scope>
    <source>
        <strain evidence="2">cv. Chardonnay</strain>
        <tissue evidence="1">Leaf</tissue>
    </source>
</reference>
<protein>
    <submittedName>
        <fullName evidence="1">Uncharacterized protein</fullName>
    </submittedName>
</protein>
<accession>A0A438GHL2</accession>
<dbReference type="Proteomes" id="UP000288805">
    <property type="component" value="Unassembled WGS sequence"/>
</dbReference>
<sequence length="71" mass="7948">MVLMHPCFRGTIDDEVWLYMCPTNSGLEDPKLGPTIEDLARNAWQHLKTSPSFADAAGGMHASRRRRNCSS</sequence>
<proteinExistence type="predicted"/>
<name>A0A438GHL2_VITVI</name>
<evidence type="ECO:0000313" key="1">
    <source>
        <dbReference type="EMBL" id="RVW71697.1"/>
    </source>
</evidence>